<evidence type="ECO:0000313" key="3">
    <source>
        <dbReference type="Proteomes" id="UP000199377"/>
    </source>
</evidence>
<dbReference type="STRING" id="1114924.SAMN05216258_11056"/>
<dbReference type="OrthoDB" id="8689816at2"/>
<evidence type="ECO:0000256" key="1">
    <source>
        <dbReference type="SAM" id="Phobius"/>
    </source>
</evidence>
<sequence>MSLLRSILTPSVQSAWGSYVESANQTGHAYLGLLFGLVPCSLWGWWGVAVPFGVSAAWEVWHLLRQRGAERASARRWDAFKDFGCHTAGAVAAGLCGPFLPLSVAAWASGALLGGLLLAGVMGIIWQRTDRNAS</sequence>
<dbReference type="RefSeq" id="WP_092863159.1">
    <property type="nucleotide sequence ID" value="NZ_FOQH01000010.1"/>
</dbReference>
<keyword evidence="1" id="KW-1133">Transmembrane helix</keyword>
<protein>
    <submittedName>
        <fullName evidence="2">Uncharacterized protein</fullName>
    </submittedName>
</protein>
<reference evidence="2 3" key="1">
    <citation type="submission" date="2016-10" db="EMBL/GenBank/DDBJ databases">
        <authorList>
            <person name="de Groot N.N."/>
        </authorList>
    </citation>
    <scope>NUCLEOTIDE SEQUENCE [LARGE SCALE GENOMIC DNA]</scope>
    <source>
        <strain evidence="2 3">CGMCC 1.11030</strain>
    </source>
</reference>
<organism evidence="2 3">
    <name type="scientific">Albimonas pacifica</name>
    <dbReference type="NCBI Taxonomy" id="1114924"/>
    <lineage>
        <taxon>Bacteria</taxon>
        <taxon>Pseudomonadati</taxon>
        <taxon>Pseudomonadota</taxon>
        <taxon>Alphaproteobacteria</taxon>
        <taxon>Rhodobacterales</taxon>
        <taxon>Paracoccaceae</taxon>
        <taxon>Albimonas</taxon>
    </lineage>
</organism>
<accession>A0A1I3LJ55</accession>
<feature type="transmembrane region" description="Helical" evidence="1">
    <location>
        <begin position="106"/>
        <end position="126"/>
    </location>
</feature>
<dbReference type="EMBL" id="FOQH01000010">
    <property type="protein sequence ID" value="SFI84784.1"/>
    <property type="molecule type" value="Genomic_DNA"/>
</dbReference>
<proteinExistence type="predicted"/>
<keyword evidence="1" id="KW-0812">Transmembrane</keyword>
<keyword evidence="3" id="KW-1185">Reference proteome</keyword>
<gene>
    <name evidence="2" type="ORF">SAMN05216258_11056</name>
</gene>
<evidence type="ECO:0000313" key="2">
    <source>
        <dbReference type="EMBL" id="SFI84784.1"/>
    </source>
</evidence>
<dbReference type="AlphaFoldDB" id="A0A1I3LJ55"/>
<keyword evidence="1" id="KW-0472">Membrane</keyword>
<dbReference type="Proteomes" id="UP000199377">
    <property type="component" value="Unassembled WGS sequence"/>
</dbReference>
<name>A0A1I3LJ55_9RHOB</name>